<evidence type="ECO:0000313" key="13">
    <source>
        <dbReference type="Proteomes" id="UP000198287"/>
    </source>
</evidence>
<sequence>MTSSEMFETLEEELQNLCDTIESRIDNKLVGSPFGESRKKLTSEIERDLQEGQNLLRQLESEARLAPVPYRHELTAKISTHRQNVSKLNNRYHGVLGSFGDRKNYMPDPRRTVLEGQRALERTSDSIARSTAVAIETEQIGNEVIGELGTQRETLVRTKTRLVDTDVEISRSRKILRSMYINMIYNKIILLGIIVIEVLILAIIIYWKWFR</sequence>
<dbReference type="PANTHER" id="PTHR21230">
    <property type="entry name" value="VESICLE TRANSPORT V-SNARE PROTEIN VTI1-RELATED"/>
    <property type="match status" value="1"/>
</dbReference>
<dbReference type="GO" id="GO:0016236">
    <property type="term" value="P:macroautophagy"/>
    <property type="evidence" value="ECO:0007669"/>
    <property type="project" value="TreeGrafter"/>
</dbReference>
<comment type="caution">
    <text evidence="12">The sequence shown here is derived from an EMBL/GenBank/DDBJ whole genome shotgun (WGS) entry which is preliminary data.</text>
</comment>
<evidence type="ECO:0000256" key="10">
    <source>
        <dbReference type="SAM" id="Phobius"/>
    </source>
</evidence>
<keyword evidence="5" id="KW-0653">Protein transport</keyword>
<evidence type="ECO:0000256" key="7">
    <source>
        <dbReference type="ARBA" id="ARBA00023054"/>
    </source>
</evidence>
<dbReference type="AlphaFoldDB" id="A0A226EEK0"/>
<dbReference type="CDD" id="cd15890">
    <property type="entry name" value="SNARE_Vti1b"/>
    <property type="match status" value="1"/>
</dbReference>
<dbReference type="Pfam" id="PF05008">
    <property type="entry name" value="V-SNARE"/>
    <property type="match status" value="1"/>
</dbReference>
<dbReference type="InterPro" id="IPR007705">
    <property type="entry name" value="Vesicle_trsprt_v-SNARE_N"/>
</dbReference>
<dbReference type="EMBL" id="LNIX01000004">
    <property type="protein sequence ID" value="OXA55819.1"/>
    <property type="molecule type" value="Genomic_DNA"/>
</dbReference>
<dbReference type="OMA" id="YRRVMTN"/>
<dbReference type="Gene3D" id="1.20.58.400">
    <property type="entry name" value="t-snare proteins"/>
    <property type="match status" value="1"/>
</dbReference>
<organism evidence="12 13">
    <name type="scientific">Folsomia candida</name>
    <name type="common">Springtail</name>
    <dbReference type="NCBI Taxonomy" id="158441"/>
    <lineage>
        <taxon>Eukaryota</taxon>
        <taxon>Metazoa</taxon>
        <taxon>Ecdysozoa</taxon>
        <taxon>Arthropoda</taxon>
        <taxon>Hexapoda</taxon>
        <taxon>Collembola</taxon>
        <taxon>Entomobryomorpha</taxon>
        <taxon>Isotomoidea</taxon>
        <taxon>Isotomidae</taxon>
        <taxon>Proisotominae</taxon>
        <taxon>Folsomia</taxon>
    </lineage>
</organism>
<evidence type="ECO:0000256" key="4">
    <source>
        <dbReference type="ARBA" id="ARBA00022692"/>
    </source>
</evidence>
<dbReference type="GO" id="GO:0005829">
    <property type="term" value="C:cytosol"/>
    <property type="evidence" value="ECO:0007669"/>
    <property type="project" value="GOC"/>
</dbReference>
<dbReference type="Proteomes" id="UP000198287">
    <property type="component" value="Unassembled WGS sequence"/>
</dbReference>
<evidence type="ECO:0000256" key="3">
    <source>
        <dbReference type="ARBA" id="ARBA00022448"/>
    </source>
</evidence>
<dbReference type="PANTHER" id="PTHR21230:SF89">
    <property type="entry name" value="VESICLE TRANSPORT THROUGH INTERACTION WITH T-SNARES HOMOLOG 1B"/>
    <property type="match status" value="1"/>
</dbReference>
<evidence type="ECO:0000256" key="2">
    <source>
        <dbReference type="ARBA" id="ARBA00006108"/>
    </source>
</evidence>
<dbReference type="InterPro" id="IPR010989">
    <property type="entry name" value="SNARE"/>
</dbReference>
<comment type="subcellular location">
    <subcellularLocation>
        <location evidence="1">Membrane</location>
        <topology evidence="1">Single-pass type IV membrane protein</topology>
    </subcellularLocation>
</comment>
<keyword evidence="13" id="KW-1185">Reference proteome</keyword>
<dbReference type="Gene3D" id="1.20.5.110">
    <property type="match status" value="1"/>
</dbReference>
<keyword evidence="7 9" id="KW-0175">Coiled coil</keyword>
<dbReference type="GO" id="GO:0006886">
    <property type="term" value="P:intracellular protein transport"/>
    <property type="evidence" value="ECO:0007669"/>
    <property type="project" value="InterPro"/>
</dbReference>
<evidence type="ECO:0000256" key="6">
    <source>
        <dbReference type="ARBA" id="ARBA00022989"/>
    </source>
</evidence>
<dbReference type="GO" id="GO:0006891">
    <property type="term" value="P:intra-Golgi vesicle-mediated transport"/>
    <property type="evidence" value="ECO:0007669"/>
    <property type="project" value="TreeGrafter"/>
</dbReference>
<dbReference type="FunFam" id="1.20.5.110:FF:000002">
    <property type="entry name" value="Vesicle transport through interaction with t-SNAREsB"/>
    <property type="match status" value="1"/>
</dbReference>
<proteinExistence type="inferred from homology"/>
<evidence type="ECO:0000313" key="12">
    <source>
        <dbReference type="EMBL" id="OXA55819.1"/>
    </source>
</evidence>
<evidence type="ECO:0000259" key="11">
    <source>
        <dbReference type="SMART" id="SM00397"/>
    </source>
</evidence>
<feature type="coiled-coil region" evidence="9">
    <location>
        <begin position="42"/>
        <end position="91"/>
    </location>
</feature>
<dbReference type="GO" id="GO:0031201">
    <property type="term" value="C:SNARE complex"/>
    <property type="evidence" value="ECO:0007669"/>
    <property type="project" value="TreeGrafter"/>
</dbReference>
<keyword evidence="8 10" id="KW-0472">Membrane</keyword>
<comment type="similarity">
    <text evidence="2">Belongs to the VTI1 family.</text>
</comment>
<evidence type="ECO:0000256" key="5">
    <source>
        <dbReference type="ARBA" id="ARBA00022927"/>
    </source>
</evidence>
<feature type="transmembrane region" description="Helical" evidence="10">
    <location>
        <begin position="184"/>
        <end position="207"/>
    </location>
</feature>
<keyword evidence="4 10" id="KW-0812">Transmembrane</keyword>
<dbReference type="GO" id="GO:0000149">
    <property type="term" value="F:SNARE binding"/>
    <property type="evidence" value="ECO:0007669"/>
    <property type="project" value="TreeGrafter"/>
</dbReference>
<dbReference type="STRING" id="158441.A0A226EEK0"/>
<dbReference type="GO" id="GO:0012507">
    <property type="term" value="C:ER to Golgi transport vesicle membrane"/>
    <property type="evidence" value="ECO:0007669"/>
    <property type="project" value="TreeGrafter"/>
</dbReference>
<dbReference type="InterPro" id="IPR038407">
    <property type="entry name" value="v-SNARE_N_sf"/>
</dbReference>
<keyword evidence="6 10" id="KW-1133">Transmembrane helix</keyword>
<name>A0A226EEK0_FOLCA</name>
<accession>A0A226EEK0</accession>
<dbReference type="SUPFAM" id="SSF58038">
    <property type="entry name" value="SNARE fusion complex"/>
    <property type="match status" value="1"/>
</dbReference>
<dbReference type="GO" id="GO:1903076">
    <property type="term" value="P:regulation of protein localization to plasma membrane"/>
    <property type="evidence" value="ECO:0007669"/>
    <property type="project" value="TreeGrafter"/>
</dbReference>
<dbReference type="GO" id="GO:0006896">
    <property type="term" value="P:Golgi to vacuole transport"/>
    <property type="evidence" value="ECO:0007669"/>
    <property type="project" value="TreeGrafter"/>
</dbReference>
<dbReference type="GO" id="GO:0005789">
    <property type="term" value="C:endoplasmic reticulum membrane"/>
    <property type="evidence" value="ECO:0007669"/>
    <property type="project" value="TreeGrafter"/>
</dbReference>
<dbReference type="SUPFAM" id="SSF47661">
    <property type="entry name" value="t-snare proteins"/>
    <property type="match status" value="1"/>
</dbReference>
<evidence type="ECO:0000256" key="1">
    <source>
        <dbReference type="ARBA" id="ARBA00004211"/>
    </source>
</evidence>
<dbReference type="GO" id="GO:0042147">
    <property type="term" value="P:retrograde transport, endosome to Golgi"/>
    <property type="evidence" value="ECO:0007669"/>
    <property type="project" value="TreeGrafter"/>
</dbReference>
<dbReference type="GO" id="GO:0005484">
    <property type="term" value="F:SNAP receptor activity"/>
    <property type="evidence" value="ECO:0007669"/>
    <property type="project" value="TreeGrafter"/>
</dbReference>
<gene>
    <name evidence="12" type="ORF">Fcan01_09386</name>
</gene>
<evidence type="ECO:0000256" key="8">
    <source>
        <dbReference type="ARBA" id="ARBA00023136"/>
    </source>
</evidence>
<dbReference type="OrthoDB" id="430637at2759"/>
<feature type="domain" description="T-SNARE coiled-coil homology" evidence="11">
    <location>
        <begin position="112"/>
        <end position="179"/>
    </location>
</feature>
<protein>
    <submittedName>
        <fullName evidence="12">Vesicle transport through interaction with t-SNAREs 1B</fullName>
    </submittedName>
</protein>
<dbReference type="Pfam" id="PF12352">
    <property type="entry name" value="V-SNARE_C"/>
    <property type="match status" value="1"/>
</dbReference>
<dbReference type="GO" id="GO:0048280">
    <property type="term" value="P:vesicle fusion with Golgi apparatus"/>
    <property type="evidence" value="ECO:0007669"/>
    <property type="project" value="TreeGrafter"/>
</dbReference>
<keyword evidence="3" id="KW-0813">Transport</keyword>
<evidence type="ECO:0000256" key="9">
    <source>
        <dbReference type="SAM" id="Coils"/>
    </source>
</evidence>
<dbReference type="InterPro" id="IPR000727">
    <property type="entry name" value="T_SNARE_dom"/>
</dbReference>
<dbReference type="SMART" id="SM00397">
    <property type="entry name" value="t_SNARE"/>
    <property type="match status" value="1"/>
</dbReference>
<dbReference type="GO" id="GO:0005794">
    <property type="term" value="C:Golgi apparatus"/>
    <property type="evidence" value="ECO:0007669"/>
    <property type="project" value="TreeGrafter"/>
</dbReference>
<dbReference type="GO" id="GO:0031902">
    <property type="term" value="C:late endosome membrane"/>
    <property type="evidence" value="ECO:0007669"/>
    <property type="project" value="TreeGrafter"/>
</dbReference>
<reference evidence="12 13" key="1">
    <citation type="submission" date="2015-12" db="EMBL/GenBank/DDBJ databases">
        <title>The genome of Folsomia candida.</title>
        <authorList>
            <person name="Faddeeva A."/>
            <person name="Derks M.F."/>
            <person name="Anvar Y."/>
            <person name="Smit S."/>
            <person name="Van Straalen N."/>
            <person name="Roelofs D."/>
        </authorList>
    </citation>
    <scope>NUCLEOTIDE SEQUENCE [LARGE SCALE GENOMIC DNA]</scope>
    <source>
        <strain evidence="12 13">VU population</strain>
        <tissue evidence="12">Whole body</tissue>
    </source>
</reference>